<dbReference type="CTD" id="9825541"/>
<evidence type="ECO:0000313" key="2">
    <source>
        <dbReference type="EMBL" id="KAF1761097.1"/>
    </source>
</evidence>
<comment type="caution">
    <text evidence="2">The sequence shown here is derived from an EMBL/GenBank/DDBJ whole genome shotgun (WGS) entry which is preliminary data.</text>
</comment>
<evidence type="ECO:0000256" key="1">
    <source>
        <dbReference type="SAM" id="MobiDB-lite"/>
    </source>
</evidence>
<dbReference type="RefSeq" id="XP_003113373.2">
    <property type="nucleotide sequence ID" value="XM_003113325.2"/>
</dbReference>
<dbReference type="KEGG" id="crq:GCK72_009351"/>
<gene>
    <name evidence="2" type="ORF">GCK72_009351</name>
</gene>
<feature type="compositionally biased region" description="Pro residues" evidence="1">
    <location>
        <begin position="231"/>
        <end position="242"/>
    </location>
</feature>
<name>A0A6A5H1H6_CAERE</name>
<accession>A0A6A5H1H6</accession>
<evidence type="ECO:0000313" key="3">
    <source>
        <dbReference type="Proteomes" id="UP000483820"/>
    </source>
</evidence>
<dbReference type="EMBL" id="WUAV01000003">
    <property type="protein sequence ID" value="KAF1761097.1"/>
    <property type="molecule type" value="Genomic_DNA"/>
</dbReference>
<feature type="region of interest" description="Disordered" evidence="1">
    <location>
        <begin position="222"/>
        <end position="289"/>
    </location>
</feature>
<dbReference type="AlphaFoldDB" id="A0A6A5H1H6"/>
<dbReference type="GeneID" id="9825541"/>
<proteinExistence type="predicted"/>
<reference evidence="2 3" key="1">
    <citation type="submission" date="2019-12" db="EMBL/GenBank/DDBJ databases">
        <title>Chromosome-level assembly of the Caenorhabditis remanei genome.</title>
        <authorList>
            <person name="Teterina A.A."/>
            <person name="Willis J.H."/>
            <person name="Phillips P.C."/>
        </authorList>
    </citation>
    <scope>NUCLEOTIDE SEQUENCE [LARGE SCALE GENOMIC DNA]</scope>
    <source>
        <strain evidence="2 3">PX506</strain>
        <tissue evidence="2">Whole organism</tissue>
    </source>
</reference>
<feature type="compositionally biased region" description="Low complexity" evidence="1">
    <location>
        <begin position="243"/>
        <end position="255"/>
    </location>
</feature>
<sequence length="444" mass="50749">MANSSANYTPESDSGKIDVNEAKRRLATIKQGTEGVVRYFDKCRQLVEIVNGGQVERQDSYLFAVFMNGLTEKTRKVIQMTGANDAFTARKHAIQEEMFTSLLTLQPGNDEDRIHKIEVLNHCQWEKLRLLEGKLNYVQNDVHQMKKDVSEVKEMMKQLLEQTVKKTEEDPTIKENSEALKKVLELNETVVAKLEPLEKIDKLSTLGLMWTRQVHNDLARIAPIPKSQTPPTVPPTVPPTSTPSPSTSRPTRPIPNKIASPIIPVAPKRSHNSNDGPSSPQPKRLRPNEEKVLDSLRSCISKNEFQSLFHGNITVNVVELYQKYSKRSQDIDKWMEQRGKPVTHPCMFCGERHHPYECDGTTSIDERRRLLKQRGHCMECSKRHKGTCTAILECRICRRAYDENQTIIGGVKHCRMFCPLQEEYYLTIDKCDQILEAKKILESS</sequence>
<protein>
    <submittedName>
        <fullName evidence="2">Uncharacterized protein</fullName>
    </submittedName>
</protein>
<dbReference type="Proteomes" id="UP000483820">
    <property type="component" value="Chromosome III"/>
</dbReference>
<organism evidence="2 3">
    <name type="scientific">Caenorhabditis remanei</name>
    <name type="common">Caenorhabditis vulgaris</name>
    <dbReference type="NCBI Taxonomy" id="31234"/>
    <lineage>
        <taxon>Eukaryota</taxon>
        <taxon>Metazoa</taxon>
        <taxon>Ecdysozoa</taxon>
        <taxon>Nematoda</taxon>
        <taxon>Chromadorea</taxon>
        <taxon>Rhabditida</taxon>
        <taxon>Rhabditina</taxon>
        <taxon>Rhabditomorpha</taxon>
        <taxon>Rhabditoidea</taxon>
        <taxon>Rhabditidae</taxon>
        <taxon>Peloderinae</taxon>
        <taxon>Caenorhabditis</taxon>
    </lineage>
</organism>